<dbReference type="PANTHER" id="PTHR12449:SF22">
    <property type="entry name" value="NUCLEOLAR PROTEIN 4"/>
    <property type="match status" value="1"/>
</dbReference>
<evidence type="ECO:0000313" key="3">
    <source>
        <dbReference type="Proteomes" id="UP000515158"/>
    </source>
</evidence>
<dbReference type="InterPro" id="IPR039788">
    <property type="entry name" value="NOL4/NOL4L"/>
</dbReference>
<dbReference type="AlphaFoldDB" id="A0A6P8ZNE1"/>
<dbReference type="PANTHER" id="PTHR12449">
    <property type="entry name" value="DEATH DOMAIN-CONTAINING PROTEIN"/>
    <property type="match status" value="1"/>
</dbReference>
<dbReference type="KEGG" id="tpal:117645844"/>
<feature type="region of interest" description="Disordered" evidence="1">
    <location>
        <begin position="106"/>
        <end position="142"/>
    </location>
</feature>
<feature type="region of interest" description="Disordered" evidence="1">
    <location>
        <begin position="386"/>
        <end position="419"/>
    </location>
</feature>
<keyword evidence="3" id="KW-1185">Reference proteome</keyword>
<dbReference type="OrthoDB" id="6371073at2759"/>
<feature type="domain" description="Nucleolar protein 4 helical" evidence="2">
    <location>
        <begin position="147"/>
        <end position="246"/>
    </location>
</feature>
<protein>
    <submittedName>
        <fullName evidence="4">Nucleolar protein 4-like</fullName>
    </submittedName>
</protein>
<feature type="compositionally biased region" description="Low complexity" evidence="1">
    <location>
        <begin position="407"/>
        <end position="419"/>
    </location>
</feature>
<organism evidence="4">
    <name type="scientific">Thrips palmi</name>
    <name type="common">Melon thrips</name>
    <dbReference type="NCBI Taxonomy" id="161013"/>
    <lineage>
        <taxon>Eukaryota</taxon>
        <taxon>Metazoa</taxon>
        <taxon>Ecdysozoa</taxon>
        <taxon>Arthropoda</taxon>
        <taxon>Hexapoda</taxon>
        <taxon>Insecta</taxon>
        <taxon>Pterygota</taxon>
        <taxon>Neoptera</taxon>
        <taxon>Paraneoptera</taxon>
        <taxon>Thysanoptera</taxon>
        <taxon>Terebrantia</taxon>
        <taxon>Thripoidea</taxon>
        <taxon>Thripidae</taxon>
        <taxon>Thrips</taxon>
    </lineage>
</organism>
<reference evidence="4" key="1">
    <citation type="submission" date="2025-08" db="UniProtKB">
        <authorList>
            <consortium name="RefSeq"/>
        </authorList>
    </citation>
    <scope>IDENTIFICATION</scope>
    <source>
        <tissue evidence="4">Total insect</tissue>
    </source>
</reference>
<dbReference type="Proteomes" id="UP000515158">
    <property type="component" value="Unplaced"/>
</dbReference>
<dbReference type="InterPro" id="IPR056549">
    <property type="entry name" value="HTH_NOL4"/>
</dbReference>
<gene>
    <name evidence="4" type="primary">LOC117645844</name>
</gene>
<feature type="compositionally biased region" description="Low complexity" evidence="1">
    <location>
        <begin position="386"/>
        <end position="400"/>
    </location>
</feature>
<evidence type="ECO:0000259" key="2">
    <source>
        <dbReference type="Pfam" id="PF23079"/>
    </source>
</evidence>
<proteinExistence type="predicted"/>
<sequence length="498" mass="54208">MSAKRKASIPKPANGPVAFVTHQEKFSPTEADAPDDDHFAARNGDLRLSLSSVSSADHSPGSAAVAEDPAVAATAALWNYHAALTNAKKTPPGVRDQMSPVTVDRASIGHDSSSVHDETSSSGNKDDDDDDDEEADERLDAHKYDPERLKAFNMFVRLFVDENLDRIVPISKQPKEKIQAIIDSCTRQFPEFAERARKRIRTYLKSCRRNKRTRDSNGTWDTARPTPAHLTSVQAEQILASACENESHNAKRMRLGLEPVSQPMPVLAGAVPVDTIARTTMHEHFTTTQATSTTPVAVTTGGASAGLPVSHNQGVNMTTSPAFNITPSSERESKIQHSINSITNNNNHMVNNNNTTAFPYNNSIKKEPSLEIIPTQMKSCPTVNNTSTVHSTHTNNSSTTITPVNGTSPQTTTSSTPPTLYRPNFSQAFQRTNDTVSPVSSGPTDLSMKTTTTKPLLSHKLSSTEMIAVRQLITGYRESAAFLLRSADELEQLLINQP</sequence>
<feature type="region of interest" description="Disordered" evidence="1">
    <location>
        <begin position="1"/>
        <end position="43"/>
    </location>
</feature>
<name>A0A6P8ZNE1_THRPL</name>
<dbReference type="RefSeq" id="XP_034242194.1">
    <property type="nucleotide sequence ID" value="XM_034386303.1"/>
</dbReference>
<accession>A0A6P8ZNE1</accession>
<evidence type="ECO:0000256" key="1">
    <source>
        <dbReference type="SAM" id="MobiDB-lite"/>
    </source>
</evidence>
<dbReference type="InParanoid" id="A0A6P8ZNE1"/>
<dbReference type="Pfam" id="PF23079">
    <property type="entry name" value="HTH_NOL4_2nd"/>
    <property type="match status" value="1"/>
</dbReference>
<evidence type="ECO:0000313" key="4">
    <source>
        <dbReference type="RefSeq" id="XP_034242194.1"/>
    </source>
</evidence>
<feature type="compositionally biased region" description="Acidic residues" evidence="1">
    <location>
        <begin position="126"/>
        <end position="137"/>
    </location>
</feature>
<dbReference type="GeneID" id="117645844"/>